<proteinExistence type="predicted"/>
<dbReference type="SUPFAM" id="SSF53335">
    <property type="entry name" value="S-adenosyl-L-methionine-dependent methyltransferases"/>
    <property type="match status" value="1"/>
</dbReference>
<comment type="caution">
    <text evidence="2">The sequence shown here is derived from an EMBL/GenBank/DDBJ whole genome shotgun (WGS) entry which is preliminary data.</text>
</comment>
<dbReference type="PANTHER" id="PTHR43591:SF24">
    <property type="entry name" value="2-METHOXY-6-POLYPRENYL-1,4-BENZOQUINOL METHYLASE, MITOCHONDRIAL"/>
    <property type="match status" value="1"/>
</dbReference>
<keyword evidence="3" id="KW-1185">Reference proteome</keyword>
<dbReference type="Proteomes" id="UP001501581">
    <property type="component" value="Unassembled WGS sequence"/>
</dbReference>
<evidence type="ECO:0000313" key="2">
    <source>
        <dbReference type="EMBL" id="GAA1113536.1"/>
    </source>
</evidence>
<evidence type="ECO:0000259" key="1">
    <source>
        <dbReference type="Pfam" id="PF08241"/>
    </source>
</evidence>
<reference evidence="2 3" key="1">
    <citation type="journal article" date="2019" name="Int. J. Syst. Evol. Microbiol.">
        <title>The Global Catalogue of Microorganisms (GCM) 10K type strain sequencing project: providing services to taxonomists for standard genome sequencing and annotation.</title>
        <authorList>
            <consortium name="The Broad Institute Genomics Platform"/>
            <consortium name="The Broad Institute Genome Sequencing Center for Infectious Disease"/>
            <person name="Wu L."/>
            <person name="Ma J."/>
        </authorList>
    </citation>
    <scope>NUCLEOTIDE SEQUENCE [LARGE SCALE GENOMIC DNA]</scope>
    <source>
        <strain evidence="2 3">JCM 13008</strain>
    </source>
</reference>
<gene>
    <name evidence="2" type="ORF">GCM10009668_39460</name>
</gene>
<dbReference type="InterPro" id="IPR029063">
    <property type="entry name" value="SAM-dependent_MTases_sf"/>
</dbReference>
<sequence>MDDIHTLHTQYATEDRLEIRRAVWQPGPEGNPSTAALDVILDSGAADVLELGCGTGAFAARLAAIPSVHVTATDASARMVQVTRDRGVEARVVDAQALPFADDSFDAVAALWMLYHVPDRDRALAEIRRVLRPEGVFVAITVGTDHLADLRSEAGGRPWEPSFSSENGPEQLAAHFDSVERAEFHTRAYFENRASALEYLHTMPDDIAWDLPEFTEPRGFGGHVTLFTCR</sequence>
<dbReference type="InterPro" id="IPR013216">
    <property type="entry name" value="Methyltransf_11"/>
</dbReference>
<dbReference type="RefSeq" id="WP_343996634.1">
    <property type="nucleotide sequence ID" value="NZ_BAAALG010000017.1"/>
</dbReference>
<organism evidence="2 3">
    <name type="scientific">Nocardioides dubius</name>
    <dbReference type="NCBI Taxonomy" id="317019"/>
    <lineage>
        <taxon>Bacteria</taxon>
        <taxon>Bacillati</taxon>
        <taxon>Actinomycetota</taxon>
        <taxon>Actinomycetes</taxon>
        <taxon>Propionibacteriales</taxon>
        <taxon>Nocardioidaceae</taxon>
        <taxon>Nocardioides</taxon>
    </lineage>
</organism>
<dbReference type="Gene3D" id="3.40.50.150">
    <property type="entry name" value="Vaccinia Virus protein VP39"/>
    <property type="match status" value="1"/>
</dbReference>
<protein>
    <recommendedName>
        <fullName evidence="1">Methyltransferase type 11 domain-containing protein</fullName>
    </recommendedName>
</protein>
<dbReference type="Pfam" id="PF08241">
    <property type="entry name" value="Methyltransf_11"/>
    <property type="match status" value="1"/>
</dbReference>
<feature type="domain" description="Methyltransferase type 11" evidence="1">
    <location>
        <begin position="49"/>
        <end position="138"/>
    </location>
</feature>
<accession>A0ABN1U2A7</accession>
<dbReference type="CDD" id="cd02440">
    <property type="entry name" value="AdoMet_MTases"/>
    <property type="match status" value="1"/>
</dbReference>
<dbReference type="EMBL" id="BAAALG010000017">
    <property type="protein sequence ID" value="GAA1113536.1"/>
    <property type="molecule type" value="Genomic_DNA"/>
</dbReference>
<name>A0ABN1U2A7_9ACTN</name>
<dbReference type="PANTHER" id="PTHR43591">
    <property type="entry name" value="METHYLTRANSFERASE"/>
    <property type="match status" value="1"/>
</dbReference>
<evidence type="ECO:0000313" key="3">
    <source>
        <dbReference type="Proteomes" id="UP001501581"/>
    </source>
</evidence>